<dbReference type="PANTHER" id="PTHR42920:SF5">
    <property type="entry name" value="EAMA DOMAIN-CONTAINING PROTEIN"/>
    <property type="match status" value="1"/>
</dbReference>
<feature type="transmembrane region" description="Helical" evidence="6">
    <location>
        <begin position="248"/>
        <end position="270"/>
    </location>
</feature>
<accession>A0A1M4SXE4</accession>
<evidence type="ECO:0000313" key="9">
    <source>
        <dbReference type="Proteomes" id="UP000184334"/>
    </source>
</evidence>
<dbReference type="GO" id="GO:0005886">
    <property type="term" value="C:plasma membrane"/>
    <property type="evidence" value="ECO:0007669"/>
    <property type="project" value="UniProtKB-SubCell"/>
</dbReference>
<reference evidence="8" key="1">
    <citation type="submission" date="2016-11" db="EMBL/GenBank/DDBJ databases">
        <authorList>
            <person name="Varghese N."/>
            <person name="Submissions S."/>
        </authorList>
    </citation>
    <scope>NUCLEOTIDE SEQUENCE [LARGE SCALE GENOMIC DNA]</scope>
    <source>
        <strain evidence="8">DSM 16785</strain>
    </source>
</reference>
<evidence type="ECO:0000313" key="8">
    <source>
        <dbReference type="EMBL" id="SHE36872.1"/>
    </source>
</evidence>
<evidence type="ECO:0000256" key="1">
    <source>
        <dbReference type="ARBA" id="ARBA00004651"/>
    </source>
</evidence>
<proteinExistence type="predicted"/>
<evidence type="ECO:0000256" key="4">
    <source>
        <dbReference type="ARBA" id="ARBA00022989"/>
    </source>
</evidence>
<feature type="transmembrane region" description="Helical" evidence="6">
    <location>
        <begin position="109"/>
        <end position="126"/>
    </location>
</feature>
<evidence type="ECO:0000256" key="2">
    <source>
        <dbReference type="ARBA" id="ARBA00022475"/>
    </source>
</evidence>
<keyword evidence="4 6" id="KW-1133">Transmembrane helix</keyword>
<keyword evidence="5 6" id="KW-0472">Membrane</keyword>
<evidence type="ECO:0000256" key="6">
    <source>
        <dbReference type="SAM" id="Phobius"/>
    </source>
</evidence>
<gene>
    <name evidence="8" type="ORF">SAMN02745164_00289</name>
</gene>
<evidence type="ECO:0000259" key="7">
    <source>
        <dbReference type="Pfam" id="PF00892"/>
    </source>
</evidence>
<feature type="transmembrane region" description="Helical" evidence="6">
    <location>
        <begin position="132"/>
        <end position="153"/>
    </location>
</feature>
<dbReference type="InterPro" id="IPR000620">
    <property type="entry name" value="EamA_dom"/>
</dbReference>
<keyword evidence="9" id="KW-1185">Reference proteome</keyword>
<feature type="transmembrane region" description="Helical" evidence="6">
    <location>
        <begin position="188"/>
        <end position="210"/>
    </location>
</feature>
<comment type="subcellular location">
    <subcellularLocation>
        <location evidence="1">Cell membrane</location>
        <topology evidence="1">Multi-pass membrane protein</topology>
    </subcellularLocation>
</comment>
<dbReference type="Pfam" id="PF00892">
    <property type="entry name" value="EamA"/>
    <property type="match status" value="2"/>
</dbReference>
<evidence type="ECO:0000256" key="5">
    <source>
        <dbReference type="ARBA" id="ARBA00023136"/>
    </source>
</evidence>
<dbReference type="InterPro" id="IPR051258">
    <property type="entry name" value="Diverse_Substrate_Transporter"/>
</dbReference>
<keyword evidence="2" id="KW-1003">Cell membrane</keyword>
<feature type="domain" description="EamA" evidence="7">
    <location>
        <begin position="134"/>
        <end position="265"/>
    </location>
</feature>
<name>A0A1M4SXE4_MARH1</name>
<feature type="transmembrane region" description="Helical" evidence="6">
    <location>
        <begin position="32"/>
        <end position="50"/>
    </location>
</feature>
<protein>
    <submittedName>
        <fullName evidence="8">EamA-like transporter family protein</fullName>
    </submittedName>
</protein>
<keyword evidence="3 6" id="KW-0812">Transmembrane</keyword>
<feature type="transmembrane region" description="Helical" evidence="6">
    <location>
        <begin position="222"/>
        <end position="242"/>
    </location>
</feature>
<dbReference type="SUPFAM" id="SSF103481">
    <property type="entry name" value="Multidrug resistance efflux transporter EmrE"/>
    <property type="match status" value="2"/>
</dbReference>
<organism evidence="8 9">
    <name type="scientific">Marinitoga hydrogenitolerans (strain DSM 16785 / JCM 12826 / AT1271)</name>
    <dbReference type="NCBI Taxonomy" id="1122195"/>
    <lineage>
        <taxon>Bacteria</taxon>
        <taxon>Thermotogati</taxon>
        <taxon>Thermotogota</taxon>
        <taxon>Thermotogae</taxon>
        <taxon>Petrotogales</taxon>
        <taxon>Petrotogaceae</taxon>
        <taxon>Marinitoga</taxon>
    </lineage>
</organism>
<dbReference type="RefSeq" id="WP_072862690.1">
    <property type="nucleotide sequence ID" value="NZ_FQUI01000003.1"/>
</dbReference>
<dbReference type="Proteomes" id="UP000184334">
    <property type="component" value="Unassembled WGS sequence"/>
</dbReference>
<dbReference type="EMBL" id="FQUI01000003">
    <property type="protein sequence ID" value="SHE36872.1"/>
    <property type="molecule type" value="Genomic_DNA"/>
</dbReference>
<dbReference type="InterPro" id="IPR037185">
    <property type="entry name" value="EmrE-like"/>
</dbReference>
<feature type="transmembrane region" description="Helical" evidence="6">
    <location>
        <begin position="57"/>
        <end position="78"/>
    </location>
</feature>
<sequence>MVKAYFLLILVTFIWGSTFPLVKMNVGSNDVYIFLTMRFAIASLLSFLIWKKQSFKHGVIIGIFIALGFITQTIGLTLTTASKSGFITSLYIIMVPFFSYLIEKEKAHMNHIIALPLAAIGSYLLSGGISGFNLGDFLTVICAIAFALSMVYITKYSKVEKETSLLGYQFLIVAVLNGILSFTKPIHITWSMFGTAMFTALFATIFATLIQLKYQKVVSTNTTAFIFVGEPIFAMLSAYIFLGERMNTQQIIGALILLSALIIASVKFGIKEVREI</sequence>
<evidence type="ECO:0000256" key="3">
    <source>
        <dbReference type="ARBA" id="ARBA00022692"/>
    </source>
</evidence>
<feature type="transmembrane region" description="Helical" evidence="6">
    <location>
        <begin position="84"/>
        <end position="102"/>
    </location>
</feature>
<dbReference type="AlphaFoldDB" id="A0A1M4SXE4"/>
<dbReference type="PANTHER" id="PTHR42920">
    <property type="entry name" value="OS03G0707200 PROTEIN-RELATED"/>
    <property type="match status" value="1"/>
</dbReference>
<feature type="transmembrane region" description="Helical" evidence="6">
    <location>
        <begin position="165"/>
        <end position="182"/>
    </location>
</feature>
<comment type="caution">
    <text evidence="8">The sequence shown here is derived from an EMBL/GenBank/DDBJ whole genome shotgun (WGS) entry which is preliminary data.</text>
</comment>
<feature type="domain" description="EamA" evidence="7">
    <location>
        <begin position="3"/>
        <end position="126"/>
    </location>
</feature>
<dbReference type="STRING" id="1122195.SAMN02745164_00289"/>